<dbReference type="Proteomes" id="UP001054252">
    <property type="component" value="Unassembled WGS sequence"/>
</dbReference>
<protein>
    <submittedName>
        <fullName evidence="1">Uncharacterized protein</fullName>
    </submittedName>
</protein>
<comment type="caution">
    <text evidence="1">The sequence shown here is derived from an EMBL/GenBank/DDBJ whole genome shotgun (WGS) entry which is preliminary data.</text>
</comment>
<dbReference type="EMBL" id="BPVZ01000071">
    <property type="protein sequence ID" value="GKV26108.1"/>
    <property type="molecule type" value="Genomic_DNA"/>
</dbReference>
<sequence>MNQFAFITSLSRKQEVSFSATFPDFLIDELRFSAIKYEDAVEWSNSK</sequence>
<evidence type="ECO:0000313" key="2">
    <source>
        <dbReference type="Proteomes" id="UP001054252"/>
    </source>
</evidence>
<proteinExistence type="predicted"/>
<gene>
    <name evidence="1" type="ORF">SLEP1_g35461</name>
</gene>
<keyword evidence="2" id="KW-1185">Reference proteome</keyword>
<evidence type="ECO:0000313" key="1">
    <source>
        <dbReference type="EMBL" id="GKV26108.1"/>
    </source>
</evidence>
<organism evidence="1 2">
    <name type="scientific">Rubroshorea leprosula</name>
    <dbReference type="NCBI Taxonomy" id="152421"/>
    <lineage>
        <taxon>Eukaryota</taxon>
        <taxon>Viridiplantae</taxon>
        <taxon>Streptophyta</taxon>
        <taxon>Embryophyta</taxon>
        <taxon>Tracheophyta</taxon>
        <taxon>Spermatophyta</taxon>
        <taxon>Magnoliopsida</taxon>
        <taxon>eudicotyledons</taxon>
        <taxon>Gunneridae</taxon>
        <taxon>Pentapetalae</taxon>
        <taxon>rosids</taxon>
        <taxon>malvids</taxon>
        <taxon>Malvales</taxon>
        <taxon>Dipterocarpaceae</taxon>
        <taxon>Rubroshorea</taxon>
    </lineage>
</organism>
<accession>A0AAV5KNT4</accession>
<name>A0AAV5KNT4_9ROSI</name>
<dbReference type="AlphaFoldDB" id="A0AAV5KNT4"/>
<reference evidence="1 2" key="1">
    <citation type="journal article" date="2021" name="Commun. Biol.">
        <title>The genome of Shorea leprosula (Dipterocarpaceae) highlights the ecological relevance of drought in aseasonal tropical rainforests.</title>
        <authorList>
            <person name="Ng K.K.S."/>
            <person name="Kobayashi M.J."/>
            <person name="Fawcett J.A."/>
            <person name="Hatakeyama M."/>
            <person name="Paape T."/>
            <person name="Ng C.H."/>
            <person name="Ang C.C."/>
            <person name="Tnah L.H."/>
            <person name="Lee C.T."/>
            <person name="Nishiyama T."/>
            <person name="Sese J."/>
            <person name="O'Brien M.J."/>
            <person name="Copetti D."/>
            <person name="Mohd Noor M.I."/>
            <person name="Ong R.C."/>
            <person name="Putra M."/>
            <person name="Sireger I.Z."/>
            <person name="Indrioko S."/>
            <person name="Kosugi Y."/>
            <person name="Izuno A."/>
            <person name="Isagi Y."/>
            <person name="Lee S.L."/>
            <person name="Shimizu K.K."/>
        </authorList>
    </citation>
    <scope>NUCLEOTIDE SEQUENCE [LARGE SCALE GENOMIC DNA]</scope>
    <source>
        <strain evidence="1">214</strain>
    </source>
</reference>